<proteinExistence type="predicted"/>
<dbReference type="EMBL" id="LGCM01000060">
    <property type="protein sequence ID" value="KPL77444.1"/>
    <property type="molecule type" value="Genomic_DNA"/>
</dbReference>
<gene>
    <name evidence="2" type="ORF">ADN01_16270</name>
</gene>
<name>A0A0P6XB14_9CHLR</name>
<evidence type="ECO:0000313" key="3">
    <source>
        <dbReference type="Proteomes" id="UP000050501"/>
    </source>
</evidence>
<dbReference type="NCBIfam" id="NF037970">
    <property type="entry name" value="vanZ_1"/>
    <property type="match status" value="1"/>
</dbReference>
<sequence length="71" mass="7942">MGENLLLLAVRAWRPYGGRVPLRAVLLCLGYALLDEIHQHFVPGRAFQLADLDLDLLGSTLGAWLGLRLFR</sequence>
<keyword evidence="3" id="KW-1185">Reference proteome</keyword>
<reference evidence="2 3" key="1">
    <citation type="submission" date="2015-07" db="EMBL/GenBank/DDBJ databases">
        <title>Genome sequence of Levilinea saccharolytica DSM 16555.</title>
        <authorList>
            <person name="Hemp J."/>
            <person name="Ward L.M."/>
            <person name="Pace L.A."/>
            <person name="Fischer W.W."/>
        </authorList>
    </citation>
    <scope>NUCLEOTIDE SEQUENCE [LARGE SCALE GENOMIC DNA]</scope>
    <source>
        <strain evidence="2 3">KIBI-1</strain>
    </source>
</reference>
<feature type="domain" description="VanZ-like" evidence="1">
    <location>
        <begin position="9"/>
        <end position="66"/>
    </location>
</feature>
<evidence type="ECO:0000313" key="2">
    <source>
        <dbReference type="EMBL" id="KPL77444.1"/>
    </source>
</evidence>
<evidence type="ECO:0000259" key="1">
    <source>
        <dbReference type="Pfam" id="PF04892"/>
    </source>
</evidence>
<comment type="caution">
    <text evidence="2">The sequence shown here is derived from an EMBL/GenBank/DDBJ whole genome shotgun (WGS) entry which is preliminary data.</text>
</comment>
<dbReference type="AlphaFoldDB" id="A0A0P6XB14"/>
<dbReference type="RefSeq" id="WP_062419141.1">
    <property type="nucleotide sequence ID" value="NZ_DF967974.1"/>
</dbReference>
<protein>
    <recommendedName>
        <fullName evidence="1">VanZ-like domain-containing protein</fullName>
    </recommendedName>
</protein>
<accession>A0A0P6XB14</accession>
<organism evidence="2 3">
    <name type="scientific">Levilinea saccharolytica</name>
    <dbReference type="NCBI Taxonomy" id="229921"/>
    <lineage>
        <taxon>Bacteria</taxon>
        <taxon>Bacillati</taxon>
        <taxon>Chloroflexota</taxon>
        <taxon>Anaerolineae</taxon>
        <taxon>Anaerolineales</taxon>
        <taxon>Anaerolineaceae</taxon>
        <taxon>Levilinea</taxon>
    </lineage>
</organism>
<dbReference type="Pfam" id="PF04892">
    <property type="entry name" value="VanZ"/>
    <property type="match status" value="1"/>
</dbReference>
<dbReference type="InterPro" id="IPR006976">
    <property type="entry name" value="VanZ-like"/>
</dbReference>
<dbReference type="Proteomes" id="UP000050501">
    <property type="component" value="Unassembled WGS sequence"/>
</dbReference>
<dbReference type="STRING" id="229921.ADN01_16270"/>